<dbReference type="EMBL" id="SPLM01000111">
    <property type="protein sequence ID" value="TMW58700.1"/>
    <property type="molecule type" value="Genomic_DNA"/>
</dbReference>
<dbReference type="Proteomes" id="UP000794436">
    <property type="component" value="Unassembled WGS sequence"/>
</dbReference>
<reference evidence="2" key="1">
    <citation type="submission" date="2019-03" db="EMBL/GenBank/DDBJ databases">
        <title>Long read genome sequence of the mycoparasitic Pythium oligandrum ATCC 38472 isolated from sugarbeet rhizosphere.</title>
        <authorList>
            <person name="Gaulin E."/>
        </authorList>
    </citation>
    <scope>NUCLEOTIDE SEQUENCE</scope>
    <source>
        <strain evidence="2">ATCC 38472_TT</strain>
    </source>
</reference>
<feature type="region of interest" description="Disordered" evidence="1">
    <location>
        <begin position="68"/>
        <end position="94"/>
    </location>
</feature>
<accession>A0A8K1C9E0</accession>
<dbReference type="OrthoDB" id="59449at2759"/>
<comment type="caution">
    <text evidence="2">The sequence shown here is derived from an EMBL/GenBank/DDBJ whole genome shotgun (WGS) entry which is preliminary data.</text>
</comment>
<protein>
    <submittedName>
        <fullName evidence="2">Uncharacterized protein</fullName>
    </submittedName>
</protein>
<proteinExistence type="predicted"/>
<evidence type="ECO:0000313" key="3">
    <source>
        <dbReference type="Proteomes" id="UP000794436"/>
    </source>
</evidence>
<sequence>MCASHTFGYQGFKSFRVQPCSTLKPGETCEGRATKFSQMGSHIITPPLVNRVGRHAFESIASQSAQLVQPEDYKVPTRKGSSPTKGDHKKMITPSTYQHDFPAYDEEKRAFLSVDAERFERAFQAVVSSLEATQDADRSNNQSQSLELRHVSRVVELALRDTVVPNVSVAAIPRIAEQFVSYFDHQPPRSSPFRDNLTWDAFRGALDHISSVMERELGRAPTTRVSSKVPGMAKLDLAKLIPATTPASGHQLDFGMYGDNPRDRPYMRRRGMASTADDLQPGTARDTYHMPGYAGFLPMARHNPDAVAHGEGADLRGRKFEMRLFHSENIPGYAGHKPIDCVNYRGECRAGSDPKTSTGTAFIPHM</sequence>
<evidence type="ECO:0000313" key="2">
    <source>
        <dbReference type="EMBL" id="TMW58700.1"/>
    </source>
</evidence>
<keyword evidence="3" id="KW-1185">Reference proteome</keyword>
<evidence type="ECO:0000256" key="1">
    <source>
        <dbReference type="SAM" id="MobiDB-lite"/>
    </source>
</evidence>
<dbReference type="AlphaFoldDB" id="A0A8K1C9E0"/>
<organism evidence="2 3">
    <name type="scientific">Pythium oligandrum</name>
    <name type="common">Mycoparasitic fungus</name>
    <dbReference type="NCBI Taxonomy" id="41045"/>
    <lineage>
        <taxon>Eukaryota</taxon>
        <taxon>Sar</taxon>
        <taxon>Stramenopiles</taxon>
        <taxon>Oomycota</taxon>
        <taxon>Peronosporomycetes</taxon>
        <taxon>Pythiales</taxon>
        <taxon>Pythiaceae</taxon>
        <taxon>Pythium</taxon>
    </lineage>
</organism>
<name>A0A8K1C9E0_PYTOL</name>
<gene>
    <name evidence="2" type="ORF">Poli38472_010259</name>
</gene>